<reference evidence="1" key="2">
    <citation type="submission" date="2020-09" db="EMBL/GenBank/DDBJ databases">
        <authorList>
            <person name="Sun Q."/>
            <person name="Zhou Y."/>
        </authorList>
    </citation>
    <scope>NUCLEOTIDE SEQUENCE</scope>
    <source>
        <strain evidence="1">CGMCC 1.12214</strain>
    </source>
</reference>
<name>A0A917I4Z1_9HYPH</name>
<evidence type="ECO:0000313" key="2">
    <source>
        <dbReference type="Proteomes" id="UP000603912"/>
    </source>
</evidence>
<gene>
    <name evidence="1" type="ORF">GCM10007036_08700</name>
</gene>
<keyword evidence="2" id="KW-1185">Reference proteome</keyword>
<dbReference type="Proteomes" id="UP000603912">
    <property type="component" value="Unassembled WGS sequence"/>
</dbReference>
<reference evidence="1" key="1">
    <citation type="journal article" date="2014" name="Int. J. Syst. Evol. Microbiol.">
        <title>Complete genome sequence of Corynebacterium casei LMG S-19264T (=DSM 44701T), isolated from a smear-ripened cheese.</title>
        <authorList>
            <consortium name="US DOE Joint Genome Institute (JGI-PGF)"/>
            <person name="Walter F."/>
            <person name="Albersmeier A."/>
            <person name="Kalinowski J."/>
            <person name="Ruckert C."/>
        </authorList>
    </citation>
    <scope>NUCLEOTIDE SEQUENCE</scope>
    <source>
        <strain evidence="1">CGMCC 1.12214</strain>
    </source>
</reference>
<sequence>MTDTREFVTTSAASLARVDYAKMREIAKAIHEDRSLLDAFEQDPEGTARGINGFEVPEGFHIHVADAENRLYPAEEAGVFGDESREAWDRMEVRAGHKTISLVVCCTPA</sequence>
<dbReference type="EMBL" id="BMES01000001">
    <property type="protein sequence ID" value="GGH11554.1"/>
    <property type="molecule type" value="Genomic_DNA"/>
</dbReference>
<accession>A0A917I4Z1</accession>
<comment type="caution">
    <text evidence="1">The sequence shown here is derived from an EMBL/GenBank/DDBJ whole genome shotgun (WGS) entry which is preliminary data.</text>
</comment>
<dbReference type="RefSeq" id="WP_188516480.1">
    <property type="nucleotide sequence ID" value="NZ_BMES01000001.1"/>
</dbReference>
<dbReference type="AlphaFoldDB" id="A0A917I4Z1"/>
<proteinExistence type="predicted"/>
<protein>
    <submittedName>
        <fullName evidence="1">Uncharacterized protein</fullName>
    </submittedName>
</protein>
<organism evidence="1 2">
    <name type="scientific">Alsobacter metallidurans</name>
    <dbReference type="NCBI Taxonomy" id="340221"/>
    <lineage>
        <taxon>Bacteria</taxon>
        <taxon>Pseudomonadati</taxon>
        <taxon>Pseudomonadota</taxon>
        <taxon>Alphaproteobacteria</taxon>
        <taxon>Hyphomicrobiales</taxon>
        <taxon>Alsobacteraceae</taxon>
        <taxon>Alsobacter</taxon>
    </lineage>
</organism>
<evidence type="ECO:0000313" key="1">
    <source>
        <dbReference type="EMBL" id="GGH11554.1"/>
    </source>
</evidence>